<feature type="compositionally biased region" description="Pro residues" evidence="7">
    <location>
        <begin position="21"/>
        <end position="31"/>
    </location>
</feature>
<dbReference type="OrthoDB" id="5583at2759"/>
<feature type="region of interest" description="Disordered" evidence="7">
    <location>
        <begin position="408"/>
        <end position="469"/>
    </location>
</feature>
<proteinExistence type="inferred from homology"/>
<protein>
    <submittedName>
        <fullName evidence="8">U4/U6.U5 tri-snRNP-associated protein snu66</fullName>
    </submittedName>
</protein>
<name>A0A9P9A7F7_9PEZI</name>
<feature type="compositionally biased region" description="Basic and acidic residues" evidence="7">
    <location>
        <begin position="518"/>
        <end position="563"/>
    </location>
</feature>
<dbReference type="Pfam" id="PF03343">
    <property type="entry name" value="SART-1"/>
    <property type="match status" value="1"/>
</dbReference>
<evidence type="ECO:0000256" key="7">
    <source>
        <dbReference type="SAM" id="MobiDB-lite"/>
    </source>
</evidence>
<organism evidence="8 9">
    <name type="scientific">Plectosphaerella plurivora</name>
    <dbReference type="NCBI Taxonomy" id="936078"/>
    <lineage>
        <taxon>Eukaryota</taxon>
        <taxon>Fungi</taxon>
        <taxon>Dikarya</taxon>
        <taxon>Ascomycota</taxon>
        <taxon>Pezizomycotina</taxon>
        <taxon>Sordariomycetes</taxon>
        <taxon>Hypocreomycetidae</taxon>
        <taxon>Glomerellales</taxon>
        <taxon>Plectosphaerellaceae</taxon>
        <taxon>Plectosphaerella</taxon>
    </lineage>
</organism>
<feature type="coiled-coil region" evidence="6">
    <location>
        <begin position="115"/>
        <end position="142"/>
    </location>
</feature>
<feature type="compositionally biased region" description="Basic residues" evidence="7">
    <location>
        <begin position="580"/>
        <end position="592"/>
    </location>
</feature>
<evidence type="ECO:0000256" key="1">
    <source>
        <dbReference type="ARBA" id="ARBA00004123"/>
    </source>
</evidence>
<feature type="compositionally biased region" description="Basic and acidic residues" evidence="7">
    <location>
        <begin position="624"/>
        <end position="633"/>
    </location>
</feature>
<comment type="similarity">
    <text evidence="2">Belongs to the SNU66/SART1 family.</text>
</comment>
<gene>
    <name evidence="8" type="ORF">F5X68DRAFT_174125</name>
</gene>
<dbReference type="EMBL" id="JAGSXJ010000024">
    <property type="protein sequence ID" value="KAH6676067.1"/>
    <property type="molecule type" value="Genomic_DNA"/>
</dbReference>
<evidence type="ECO:0000256" key="2">
    <source>
        <dbReference type="ARBA" id="ARBA00006076"/>
    </source>
</evidence>
<dbReference type="GO" id="GO:0046540">
    <property type="term" value="C:U4/U6 x U5 tri-snRNP complex"/>
    <property type="evidence" value="ECO:0007669"/>
    <property type="project" value="InterPro"/>
</dbReference>
<dbReference type="GO" id="GO:0045292">
    <property type="term" value="P:mRNA cis splicing, via spliceosome"/>
    <property type="evidence" value="ECO:0007669"/>
    <property type="project" value="TreeGrafter"/>
</dbReference>
<feature type="region of interest" description="Disordered" evidence="7">
    <location>
        <begin position="517"/>
        <end position="633"/>
    </location>
</feature>
<sequence length="633" mass="71008">MDAATIEETNKLRASMGLPLLPVPGAAPPPVQAKENDSDDSENDGEEEASTIETREAKAYDNFKAIRDAEEAKRKREARAAAVKRERDNAQRFATLEGKGLGEADDAGDVDAKAWLKASRKRQKLIDQNRKLEEEREAADAAAAAALQYTSKDLAGIKVAHDMSDLLGGDDQILTLKDTTIDENEEEGDELENLDAKARESLKERLELKKKKPAYNVHDGMEESGERGLLSQYDEEIYGKKGKKFTLDGSGAIAELSDILDGDAPKPKRLQAVSLDDITKDAPMSDYLDISEIKVKKPKKKKSKNTRQKPVDEDDVFPIPEAPIEDEAMDVDAGNGINNKKRRLDDDEPLVDDDDLQASLAIQRRNALKKRKKTRPEDIARQLKEQAEQVEPETNEGGVVIDDISEFVSGLRKPEDDASKKAAKPKPKVEDSVTAMDDQSDDDGDHEMADEPYAEAVEGQKEESPSFDTMGIDEERTIGLGMGSTLSLLKERGLLQDSHGAELNDHLRNKAEFVSQLRRIEGEQEERTRQQREKDRLSGRWDRMSIREREEWARQQNTHRDQQQSRNHGRSLNQKEAFKHLSHQFHGKTSGKGKTDKRLKKIEAEKKRESESFLDASQNATSQKRKEAGVRLQ</sequence>
<comment type="subcellular location">
    <subcellularLocation>
        <location evidence="1">Nucleus</location>
    </subcellularLocation>
</comment>
<keyword evidence="9" id="KW-1185">Reference proteome</keyword>
<feature type="compositionally biased region" description="Acidic residues" evidence="7">
    <location>
        <begin position="37"/>
        <end position="50"/>
    </location>
</feature>
<comment type="caution">
    <text evidence="8">The sequence shown here is derived from an EMBL/GenBank/DDBJ whole genome shotgun (WGS) entry which is preliminary data.</text>
</comment>
<feature type="compositionally biased region" description="Acidic residues" evidence="7">
    <location>
        <begin position="346"/>
        <end position="356"/>
    </location>
</feature>
<feature type="compositionally biased region" description="Polar residues" evidence="7">
    <location>
        <begin position="564"/>
        <end position="574"/>
    </location>
</feature>
<dbReference type="Proteomes" id="UP000770015">
    <property type="component" value="Unassembled WGS sequence"/>
</dbReference>
<accession>A0A9P9A7F7</accession>
<feature type="compositionally biased region" description="Basic and acidic residues" evidence="7">
    <location>
        <begin position="593"/>
        <end position="611"/>
    </location>
</feature>
<dbReference type="Pfam" id="PF19252">
    <property type="entry name" value="HIND"/>
    <property type="match status" value="1"/>
</dbReference>
<keyword evidence="6" id="KW-0175">Coiled coil</keyword>
<evidence type="ECO:0000256" key="3">
    <source>
        <dbReference type="ARBA" id="ARBA00022664"/>
    </source>
</evidence>
<reference evidence="8" key="1">
    <citation type="journal article" date="2021" name="Nat. Commun.">
        <title>Genetic determinants of endophytism in the Arabidopsis root mycobiome.</title>
        <authorList>
            <person name="Mesny F."/>
            <person name="Miyauchi S."/>
            <person name="Thiergart T."/>
            <person name="Pickel B."/>
            <person name="Atanasova L."/>
            <person name="Karlsson M."/>
            <person name="Huettel B."/>
            <person name="Barry K.W."/>
            <person name="Haridas S."/>
            <person name="Chen C."/>
            <person name="Bauer D."/>
            <person name="Andreopoulos W."/>
            <person name="Pangilinan J."/>
            <person name="LaButti K."/>
            <person name="Riley R."/>
            <person name="Lipzen A."/>
            <person name="Clum A."/>
            <person name="Drula E."/>
            <person name="Henrissat B."/>
            <person name="Kohler A."/>
            <person name="Grigoriev I.V."/>
            <person name="Martin F.M."/>
            <person name="Hacquard S."/>
        </authorList>
    </citation>
    <scope>NUCLEOTIDE SEQUENCE</scope>
    <source>
        <strain evidence="8">MPI-SDFR-AT-0117</strain>
    </source>
</reference>
<evidence type="ECO:0000313" key="8">
    <source>
        <dbReference type="EMBL" id="KAH6676067.1"/>
    </source>
</evidence>
<evidence type="ECO:0000256" key="6">
    <source>
        <dbReference type="SAM" id="Coils"/>
    </source>
</evidence>
<evidence type="ECO:0000313" key="9">
    <source>
        <dbReference type="Proteomes" id="UP000770015"/>
    </source>
</evidence>
<keyword evidence="3" id="KW-0507">mRNA processing</keyword>
<feature type="coiled-coil region" evidence="6">
    <location>
        <begin position="177"/>
        <end position="211"/>
    </location>
</feature>
<feature type="region of interest" description="Disordered" evidence="7">
    <location>
        <begin position="1"/>
        <end position="61"/>
    </location>
</feature>
<dbReference type="PANTHER" id="PTHR14152:SF5">
    <property type="entry name" value="U4_U6.U5 TRI-SNRNP-ASSOCIATED PROTEIN 1"/>
    <property type="match status" value="1"/>
</dbReference>
<feature type="region of interest" description="Disordered" evidence="7">
    <location>
        <begin position="296"/>
        <end position="357"/>
    </location>
</feature>
<dbReference type="AlphaFoldDB" id="A0A9P9A7F7"/>
<feature type="compositionally biased region" description="Acidic residues" evidence="7">
    <location>
        <begin position="438"/>
        <end position="453"/>
    </location>
</feature>
<dbReference type="InterPro" id="IPR045347">
    <property type="entry name" value="HIND"/>
</dbReference>
<evidence type="ECO:0000256" key="4">
    <source>
        <dbReference type="ARBA" id="ARBA00023187"/>
    </source>
</evidence>
<keyword evidence="4" id="KW-0508">mRNA splicing</keyword>
<feature type="compositionally biased region" description="Basic residues" evidence="7">
    <location>
        <begin position="296"/>
        <end position="307"/>
    </location>
</feature>
<evidence type="ECO:0000256" key="5">
    <source>
        <dbReference type="ARBA" id="ARBA00023242"/>
    </source>
</evidence>
<keyword evidence="5" id="KW-0539">Nucleus</keyword>
<dbReference type="GO" id="GO:0000481">
    <property type="term" value="P:maturation of 5S rRNA"/>
    <property type="evidence" value="ECO:0007669"/>
    <property type="project" value="TreeGrafter"/>
</dbReference>
<dbReference type="InterPro" id="IPR005011">
    <property type="entry name" value="SNU66/SART1"/>
</dbReference>
<dbReference type="PANTHER" id="PTHR14152">
    <property type="entry name" value="SQUAMOUS CELL CARCINOMA ANTIGEN RECOGNISED BY CYTOTOXIC T LYMPHOCYTES"/>
    <property type="match status" value="1"/>
</dbReference>